<dbReference type="AlphaFoldDB" id="A0A401YTT0"/>
<feature type="chain" id="PRO_5019241856" description="Secreted protein" evidence="1">
    <location>
        <begin position="31"/>
        <end position="178"/>
    </location>
</feature>
<evidence type="ECO:0000313" key="2">
    <source>
        <dbReference type="EMBL" id="GCD97986.1"/>
    </source>
</evidence>
<organism evidence="2 3">
    <name type="scientific">Embleya hyalina</name>
    <dbReference type="NCBI Taxonomy" id="516124"/>
    <lineage>
        <taxon>Bacteria</taxon>
        <taxon>Bacillati</taxon>
        <taxon>Actinomycetota</taxon>
        <taxon>Actinomycetes</taxon>
        <taxon>Kitasatosporales</taxon>
        <taxon>Streptomycetaceae</taxon>
        <taxon>Embleya</taxon>
    </lineage>
</organism>
<evidence type="ECO:0000313" key="3">
    <source>
        <dbReference type="Proteomes" id="UP000286931"/>
    </source>
</evidence>
<comment type="caution">
    <text evidence="2">The sequence shown here is derived from an EMBL/GenBank/DDBJ whole genome shotgun (WGS) entry which is preliminary data.</text>
</comment>
<reference evidence="2 3" key="1">
    <citation type="submission" date="2018-12" db="EMBL/GenBank/DDBJ databases">
        <title>Draft genome sequence of Embleya hyalina NBRC 13850T.</title>
        <authorList>
            <person name="Komaki H."/>
            <person name="Hosoyama A."/>
            <person name="Kimura A."/>
            <person name="Ichikawa N."/>
            <person name="Tamura T."/>
        </authorList>
    </citation>
    <scope>NUCLEOTIDE SEQUENCE [LARGE SCALE GENOMIC DNA]</scope>
    <source>
        <strain evidence="2 3">NBRC 13850</strain>
    </source>
</reference>
<feature type="signal peptide" evidence="1">
    <location>
        <begin position="1"/>
        <end position="30"/>
    </location>
</feature>
<protein>
    <recommendedName>
        <fullName evidence="4">Secreted protein</fullName>
    </recommendedName>
</protein>
<accession>A0A401YTT0</accession>
<dbReference type="RefSeq" id="WP_126639927.1">
    <property type="nucleotide sequence ID" value="NZ_BIFH01000026.1"/>
</dbReference>
<proteinExistence type="predicted"/>
<dbReference type="EMBL" id="BIFH01000026">
    <property type="protein sequence ID" value="GCD97986.1"/>
    <property type="molecule type" value="Genomic_DNA"/>
</dbReference>
<name>A0A401YTT0_9ACTN</name>
<sequence>MSRRMLTTGAAAALAGALATVTVLSGTARAVPPESREITVNCLELNYGVTWFWNGNATMTSSDPGTPGKQRLKVRFYGTNPVYIPMNTITTTIRMTQGGWASPPLEFTGKVNAPGPDQVFGPLPAPSRLPAGTSLMLTATAGTPTATNWSLRMLTTLGGVAQDIACTGYQPNGPAFTF</sequence>
<gene>
    <name evidence="2" type="ORF">EHYA_05686</name>
</gene>
<dbReference type="OrthoDB" id="4350624at2"/>
<evidence type="ECO:0000256" key="1">
    <source>
        <dbReference type="SAM" id="SignalP"/>
    </source>
</evidence>
<keyword evidence="1" id="KW-0732">Signal</keyword>
<keyword evidence="3" id="KW-1185">Reference proteome</keyword>
<evidence type="ECO:0008006" key="4">
    <source>
        <dbReference type="Google" id="ProtNLM"/>
    </source>
</evidence>
<dbReference type="Proteomes" id="UP000286931">
    <property type="component" value="Unassembled WGS sequence"/>
</dbReference>